<dbReference type="PANTHER" id="PTHR46033">
    <property type="entry name" value="PROTEIN MAIN-LIKE 2"/>
    <property type="match status" value="1"/>
</dbReference>
<gene>
    <name evidence="3" type="ORF">M0R45_025866</name>
</gene>
<dbReference type="InterPro" id="IPR044824">
    <property type="entry name" value="MAIN-like"/>
</dbReference>
<feature type="region of interest" description="Disordered" evidence="1">
    <location>
        <begin position="729"/>
        <end position="833"/>
    </location>
</feature>
<feature type="region of interest" description="Disordered" evidence="1">
    <location>
        <begin position="649"/>
        <end position="701"/>
    </location>
</feature>
<dbReference type="Pfam" id="PF10536">
    <property type="entry name" value="PMD"/>
    <property type="match status" value="1"/>
</dbReference>
<reference evidence="3 4" key="1">
    <citation type="journal article" date="2023" name="G3 (Bethesda)">
        <title>A chromosome-length genome assembly and annotation of blackberry (Rubus argutus, cv. 'Hillquist').</title>
        <authorList>
            <person name="Bruna T."/>
            <person name="Aryal R."/>
            <person name="Dudchenko O."/>
            <person name="Sargent D.J."/>
            <person name="Mead D."/>
            <person name="Buti M."/>
            <person name="Cavallini A."/>
            <person name="Hytonen T."/>
            <person name="Andres J."/>
            <person name="Pham M."/>
            <person name="Weisz D."/>
            <person name="Mascagni F."/>
            <person name="Usai G."/>
            <person name="Natali L."/>
            <person name="Bassil N."/>
            <person name="Fernandez G.E."/>
            <person name="Lomsadze A."/>
            <person name="Armour M."/>
            <person name="Olukolu B."/>
            <person name="Poorten T."/>
            <person name="Britton C."/>
            <person name="Davik J."/>
            <person name="Ashrafi H."/>
            <person name="Aiden E.L."/>
            <person name="Borodovsky M."/>
            <person name="Worthington M."/>
        </authorList>
    </citation>
    <scope>NUCLEOTIDE SEQUENCE [LARGE SCALE GENOMIC DNA]</scope>
    <source>
        <strain evidence="3">PI 553951</strain>
    </source>
</reference>
<keyword evidence="4" id="KW-1185">Reference proteome</keyword>
<protein>
    <recommendedName>
        <fullName evidence="2">Aminotransferase-like plant mobile domain-containing protein</fullName>
    </recommendedName>
</protein>
<comment type="caution">
    <text evidence="3">The sequence shown here is derived from an EMBL/GenBank/DDBJ whole genome shotgun (WGS) entry which is preliminary data.</text>
</comment>
<dbReference type="PANTHER" id="PTHR46033:SF65">
    <property type="entry name" value="AMINOTRANSFERASE-LIKE PLANT MOBILE DOMAIN-CONTAINING PROTEIN"/>
    <property type="match status" value="1"/>
</dbReference>
<sequence length="851" mass="94567">MASYSIYSNEGAAQELRLAMYSLKARKSARRSHIKVDLDATTSLGPWPIAVPELYLENYRHESRCPTLASRESPAIFIKWQKNHQAVRMSQWPTPSKEEQAWYQSRRVADLARWQAVGIADTIDLCFSMKSGGGNRAPLVTAACFWDTASNTFNFRFGKMGITLLDILTITGLSIHPFAYCSGDFNNILDSLEFKPSTIRQPYSKSFSAWIAHFSNQENEQGGIAFLELWFCKYIFCISSGKITSTWTMLAAALFNGTRTGLGQTVLASLYRALYNLTLQPFDFANLTGPLWILDLCLQVYFPHFRNPEVETFPEDQILGMAFTNKGKFDTPSYVDCFKYFYHLDESALDSTALILSRKYPSPLEHGFLWTTQHTQQGNDMFQRAISCYDFSLSDDHHSYELYAPNHFARQLGFKQEVQFPLFESLNRYSSWRLKGGVDTIADDTDRYTVRFEFASMHIPPPIHRLVRSKENSSAYLIFWNMLTAADWQRDAEDKFRSIFVRGNAILGFAEDQRVLNQEPAPALTGKQSLKKAASKPKAQGGTKRANPAGEPSSRPSKKKARVVEIQTEEETPLVRLRRPRTTSGTSAEESAQKQYTAPAQPTIEIRMEETDSTSSDDEEMTAQEEQQLNETLASLGVPNLVIDATPISMAFEPPPAPENNPNETILIPSDTEEGHTEPPTALEHTTLPEMVTSDSAAKSPTEEIDLNSALIVFSGLELLQQATEAVADESHLEEVNNASAADADTSFPPETPSEVSNMPAGGETTNPDATISEGPPALETTEAVANEEEETVQGEPQEVPNVTNASAQETATEPQAIEPEVARTPEQTKSATVSLAHVCSCYGSITKSSI</sequence>
<dbReference type="GO" id="GO:0010073">
    <property type="term" value="P:meristem maintenance"/>
    <property type="evidence" value="ECO:0007669"/>
    <property type="project" value="InterPro"/>
</dbReference>
<evidence type="ECO:0000256" key="1">
    <source>
        <dbReference type="SAM" id="MobiDB-lite"/>
    </source>
</evidence>
<evidence type="ECO:0000259" key="2">
    <source>
        <dbReference type="Pfam" id="PF10536"/>
    </source>
</evidence>
<feature type="region of interest" description="Disordered" evidence="1">
    <location>
        <begin position="521"/>
        <end position="626"/>
    </location>
</feature>
<proteinExistence type="predicted"/>
<dbReference type="AlphaFoldDB" id="A0AAW1WXN0"/>
<feature type="compositionally biased region" description="Polar residues" evidence="1">
    <location>
        <begin position="802"/>
        <end position="814"/>
    </location>
</feature>
<dbReference type="InterPro" id="IPR019557">
    <property type="entry name" value="AminoTfrase-like_pln_mobile"/>
</dbReference>
<accession>A0AAW1WXN0</accession>
<name>A0AAW1WXN0_RUBAR</name>
<dbReference type="EMBL" id="JBEDUW010000005">
    <property type="protein sequence ID" value="KAK9928746.1"/>
    <property type="molecule type" value="Genomic_DNA"/>
</dbReference>
<feature type="compositionally biased region" description="Polar residues" evidence="1">
    <location>
        <begin position="584"/>
        <end position="600"/>
    </location>
</feature>
<dbReference type="Proteomes" id="UP001457282">
    <property type="component" value="Unassembled WGS sequence"/>
</dbReference>
<evidence type="ECO:0000313" key="3">
    <source>
        <dbReference type="EMBL" id="KAK9928746.1"/>
    </source>
</evidence>
<organism evidence="3 4">
    <name type="scientific">Rubus argutus</name>
    <name type="common">Southern blackberry</name>
    <dbReference type="NCBI Taxonomy" id="59490"/>
    <lineage>
        <taxon>Eukaryota</taxon>
        <taxon>Viridiplantae</taxon>
        <taxon>Streptophyta</taxon>
        <taxon>Embryophyta</taxon>
        <taxon>Tracheophyta</taxon>
        <taxon>Spermatophyta</taxon>
        <taxon>Magnoliopsida</taxon>
        <taxon>eudicotyledons</taxon>
        <taxon>Gunneridae</taxon>
        <taxon>Pentapetalae</taxon>
        <taxon>rosids</taxon>
        <taxon>fabids</taxon>
        <taxon>Rosales</taxon>
        <taxon>Rosaceae</taxon>
        <taxon>Rosoideae</taxon>
        <taxon>Rosoideae incertae sedis</taxon>
        <taxon>Rubus</taxon>
    </lineage>
</organism>
<feature type="domain" description="Aminotransferase-like plant mobile" evidence="2">
    <location>
        <begin position="140"/>
        <end position="425"/>
    </location>
</feature>
<evidence type="ECO:0000313" key="4">
    <source>
        <dbReference type="Proteomes" id="UP001457282"/>
    </source>
</evidence>
<feature type="compositionally biased region" description="Acidic residues" evidence="1">
    <location>
        <begin position="611"/>
        <end position="623"/>
    </location>
</feature>